<dbReference type="Proteomes" id="UP001215598">
    <property type="component" value="Unassembled WGS sequence"/>
</dbReference>
<keyword evidence="2" id="KW-0472">Membrane</keyword>
<keyword evidence="2" id="KW-1133">Transmembrane helix</keyword>
<feature type="transmembrane region" description="Helical" evidence="2">
    <location>
        <begin position="49"/>
        <end position="72"/>
    </location>
</feature>
<proteinExistence type="predicted"/>
<name>A0AAD7J557_9AGAR</name>
<evidence type="ECO:0000256" key="2">
    <source>
        <dbReference type="SAM" id="Phobius"/>
    </source>
</evidence>
<feature type="region of interest" description="Disordered" evidence="1">
    <location>
        <begin position="78"/>
        <end position="144"/>
    </location>
</feature>
<feature type="compositionally biased region" description="Polar residues" evidence="1">
    <location>
        <begin position="164"/>
        <end position="186"/>
    </location>
</feature>
<feature type="compositionally biased region" description="Low complexity" evidence="1">
    <location>
        <begin position="568"/>
        <end position="577"/>
    </location>
</feature>
<evidence type="ECO:0000313" key="4">
    <source>
        <dbReference type="Proteomes" id="UP001215598"/>
    </source>
</evidence>
<feature type="compositionally biased region" description="Polar residues" evidence="1">
    <location>
        <begin position="193"/>
        <end position="210"/>
    </location>
</feature>
<sequence length="577" mass="62234">MRHSKFFLLNTTSRTIIISGAISNRDPSPRCRVTTSLAMCYKPATVQSTTFLCTSVAPAFSLLPLLALLILAMKRKRPSTASPDPEAKGSSAWDACDESTSENRKRRAQSPTSGKGKGRARSPTWEVPAEEPRKRQKVQKAIPQHMRHMKDNMTVWGARWMPATQPSNAGSQQGEIDASGNYTVSKSPPPAYRTTSSLSPVVTTAPSSPTLHHRSSKSETTDDPAPLPIPPRSPSPSLADMFPLSDTFGEELFGQFPNALEAEPSSMPFAEDLSAFDFNTEPSFTFSHHLQPSHNMTEITSSTHPPASFKPPLDPLTTSMGRMIIYSGGPLPSVPSNFDNSHVAYPFHGASDWLPPPPTQHSLPVNNVAHYSDDLYHSPLFSSPSHNVSDFPTTAWTISPQRGGTGHPIPLVGGYSPAPMYTAHGSPYLGVPDGHYSPIYHRPGSDSPLALYSGPCPQYCPHPPLSPLTTRTASSGSLRSLFAPMDNNSPNSIESMIFSRARGMSGSDYGDYNYSSPHSGAFTGSPTSVSSSHGGLEGSYPRFEGSYPNSSTSQTIPPPFNPPPPYPNGNFTFSFPS</sequence>
<feature type="compositionally biased region" description="Pro residues" evidence="1">
    <location>
        <begin position="556"/>
        <end position="567"/>
    </location>
</feature>
<keyword evidence="2" id="KW-0812">Transmembrane</keyword>
<feature type="region of interest" description="Disordered" evidence="1">
    <location>
        <begin position="162"/>
        <end position="237"/>
    </location>
</feature>
<feature type="compositionally biased region" description="Pro residues" evidence="1">
    <location>
        <begin position="225"/>
        <end position="234"/>
    </location>
</feature>
<protein>
    <submittedName>
        <fullName evidence="3">Uncharacterized protein</fullName>
    </submittedName>
</protein>
<comment type="caution">
    <text evidence="3">The sequence shown here is derived from an EMBL/GenBank/DDBJ whole genome shotgun (WGS) entry which is preliminary data.</text>
</comment>
<reference evidence="3" key="1">
    <citation type="submission" date="2023-03" db="EMBL/GenBank/DDBJ databases">
        <title>Massive genome expansion in bonnet fungi (Mycena s.s.) driven by repeated elements and novel gene families across ecological guilds.</title>
        <authorList>
            <consortium name="Lawrence Berkeley National Laboratory"/>
            <person name="Harder C.B."/>
            <person name="Miyauchi S."/>
            <person name="Viragh M."/>
            <person name="Kuo A."/>
            <person name="Thoen E."/>
            <person name="Andreopoulos B."/>
            <person name="Lu D."/>
            <person name="Skrede I."/>
            <person name="Drula E."/>
            <person name="Henrissat B."/>
            <person name="Morin E."/>
            <person name="Kohler A."/>
            <person name="Barry K."/>
            <person name="LaButti K."/>
            <person name="Morin E."/>
            <person name="Salamov A."/>
            <person name="Lipzen A."/>
            <person name="Mereny Z."/>
            <person name="Hegedus B."/>
            <person name="Baldrian P."/>
            <person name="Stursova M."/>
            <person name="Weitz H."/>
            <person name="Taylor A."/>
            <person name="Grigoriev I.V."/>
            <person name="Nagy L.G."/>
            <person name="Martin F."/>
            <person name="Kauserud H."/>
        </authorList>
    </citation>
    <scope>NUCLEOTIDE SEQUENCE</scope>
    <source>
        <strain evidence="3">CBHHK182m</strain>
    </source>
</reference>
<evidence type="ECO:0000313" key="3">
    <source>
        <dbReference type="EMBL" id="KAJ7755837.1"/>
    </source>
</evidence>
<accession>A0AAD7J557</accession>
<feature type="region of interest" description="Disordered" evidence="1">
    <location>
        <begin position="522"/>
        <end position="577"/>
    </location>
</feature>
<gene>
    <name evidence="3" type="ORF">B0H16DRAFT_1539834</name>
</gene>
<dbReference type="EMBL" id="JARKIB010000048">
    <property type="protein sequence ID" value="KAJ7755837.1"/>
    <property type="molecule type" value="Genomic_DNA"/>
</dbReference>
<feature type="compositionally biased region" description="Polar residues" evidence="1">
    <location>
        <begin position="522"/>
        <end position="533"/>
    </location>
</feature>
<keyword evidence="4" id="KW-1185">Reference proteome</keyword>
<organism evidence="3 4">
    <name type="scientific">Mycena metata</name>
    <dbReference type="NCBI Taxonomy" id="1033252"/>
    <lineage>
        <taxon>Eukaryota</taxon>
        <taxon>Fungi</taxon>
        <taxon>Dikarya</taxon>
        <taxon>Basidiomycota</taxon>
        <taxon>Agaricomycotina</taxon>
        <taxon>Agaricomycetes</taxon>
        <taxon>Agaricomycetidae</taxon>
        <taxon>Agaricales</taxon>
        <taxon>Marasmiineae</taxon>
        <taxon>Mycenaceae</taxon>
        <taxon>Mycena</taxon>
    </lineage>
</organism>
<evidence type="ECO:0000256" key="1">
    <source>
        <dbReference type="SAM" id="MobiDB-lite"/>
    </source>
</evidence>
<dbReference type="AlphaFoldDB" id="A0AAD7J557"/>